<dbReference type="FunFam" id="3.90.650.10:FF:000011">
    <property type="entry name" value="Phosphoribosylformylglycinamidine cyclo-ligase"/>
    <property type="match status" value="1"/>
</dbReference>
<dbReference type="InterPro" id="IPR013815">
    <property type="entry name" value="ATP_grasp_subdomain_1"/>
</dbReference>
<keyword evidence="15" id="KW-0464">Manganese</keyword>
<dbReference type="PROSITE" id="PS50975">
    <property type="entry name" value="ATP_GRASP"/>
    <property type="match status" value="1"/>
</dbReference>
<evidence type="ECO:0000256" key="9">
    <source>
        <dbReference type="ARBA" id="ARBA00022490"/>
    </source>
</evidence>
<dbReference type="InterPro" id="IPR037123">
    <property type="entry name" value="PRibGlycinamide_synth_C_sf"/>
</dbReference>
<dbReference type="GeneID" id="37268232"/>
<keyword evidence="13" id="KW-0658">Purine biosynthesis</keyword>
<comment type="similarity">
    <text evidence="18">In the C-terminal section; belongs to the AIR synthase family.</text>
</comment>
<dbReference type="PROSITE" id="PS00184">
    <property type="entry name" value="GARS"/>
    <property type="match status" value="1"/>
</dbReference>
<dbReference type="InterPro" id="IPR020562">
    <property type="entry name" value="PRibGlycinamide_synth_N"/>
</dbReference>
<comment type="subcellular location">
    <subcellularLocation>
        <location evidence="1">Cytoplasm</location>
    </subcellularLocation>
</comment>
<evidence type="ECO:0000256" key="21">
    <source>
        <dbReference type="ARBA" id="ARBA00033093"/>
    </source>
</evidence>
<evidence type="ECO:0000256" key="7">
    <source>
        <dbReference type="ARBA" id="ARBA00013255"/>
    </source>
</evidence>
<organism evidence="26 27">
    <name type="scientific">Tilletiopsis washingtonensis</name>
    <dbReference type="NCBI Taxonomy" id="58919"/>
    <lineage>
        <taxon>Eukaryota</taxon>
        <taxon>Fungi</taxon>
        <taxon>Dikarya</taxon>
        <taxon>Basidiomycota</taxon>
        <taxon>Ustilaginomycotina</taxon>
        <taxon>Exobasidiomycetes</taxon>
        <taxon>Entylomatales</taxon>
        <taxon>Entylomatales incertae sedis</taxon>
        <taxon>Tilletiopsis</taxon>
    </lineage>
</organism>
<evidence type="ECO:0000256" key="2">
    <source>
        <dbReference type="ARBA" id="ARBA00004686"/>
    </source>
</evidence>
<evidence type="ECO:0000256" key="12">
    <source>
        <dbReference type="ARBA" id="ARBA00022741"/>
    </source>
</evidence>
<dbReference type="Pfam" id="PF02844">
    <property type="entry name" value="GARS_N"/>
    <property type="match status" value="1"/>
</dbReference>
<feature type="domain" description="ATP-grasp" evidence="25">
    <location>
        <begin position="120"/>
        <end position="335"/>
    </location>
</feature>
<name>A0A316Z3J8_9BASI</name>
<evidence type="ECO:0000256" key="1">
    <source>
        <dbReference type="ARBA" id="ARBA00004496"/>
    </source>
</evidence>
<comment type="catalytic activity">
    <reaction evidence="22">
        <text>5-phospho-beta-D-ribosylamine + glycine + ATP = N(1)-(5-phospho-beta-D-ribosyl)glycinamide + ADP + phosphate + H(+)</text>
        <dbReference type="Rhea" id="RHEA:17453"/>
        <dbReference type="ChEBI" id="CHEBI:15378"/>
        <dbReference type="ChEBI" id="CHEBI:30616"/>
        <dbReference type="ChEBI" id="CHEBI:43474"/>
        <dbReference type="ChEBI" id="CHEBI:57305"/>
        <dbReference type="ChEBI" id="CHEBI:58681"/>
        <dbReference type="ChEBI" id="CHEBI:143788"/>
        <dbReference type="ChEBI" id="CHEBI:456216"/>
        <dbReference type="EC" id="6.3.4.13"/>
    </reaction>
</comment>
<dbReference type="InterPro" id="IPR020560">
    <property type="entry name" value="PRibGlycinamide_synth_C-dom"/>
</dbReference>
<dbReference type="OrthoDB" id="2018833at2759"/>
<dbReference type="EC" id="6.3.4.13" evidence="7"/>
<dbReference type="GO" id="GO:0004637">
    <property type="term" value="F:phosphoribosylamine-glycine ligase activity"/>
    <property type="evidence" value="ECO:0007669"/>
    <property type="project" value="UniProtKB-EC"/>
</dbReference>
<evidence type="ECO:0000313" key="27">
    <source>
        <dbReference type="Proteomes" id="UP000245946"/>
    </source>
</evidence>
<dbReference type="InterPro" id="IPR036676">
    <property type="entry name" value="PurM-like_C_sf"/>
</dbReference>
<keyword evidence="12 24" id="KW-0547">Nucleotide-binding</keyword>
<dbReference type="CDD" id="cd02196">
    <property type="entry name" value="PurM"/>
    <property type="match status" value="1"/>
</dbReference>
<dbReference type="FunFam" id="3.40.50.20:FF:000006">
    <property type="entry name" value="Phosphoribosylamine--glycine ligase, chloroplastic"/>
    <property type="match status" value="1"/>
</dbReference>
<dbReference type="Gene3D" id="3.90.600.10">
    <property type="entry name" value="Phosphoribosylglycinamide synthetase, C-terminal domain"/>
    <property type="match status" value="1"/>
</dbReference>
<evidence type="ECO:0000313" key="26">
    <source>
        <dbReference type="EMBL" id="PWN95482.1"/>
    </source>
</evidence>
<evidence type="ECO:0000256" key="4">
    <source>
        <dbReference type="ARBA" id="ARBA00007423"/>
    </source>
</evidence>
<comment type="pathway">
    <text evidence="2">Purine metabolism; IMP biosynthesis via de novo pathway; 5-amino-1-(5-phospho-D-ribosyl)imidazole from N(2)-formyl-N(1)-(5-phospho-D-ribosyl)glycinamide: step 2/2.</text>
</comment>
<dbReference type="STRING" id="58919.A0A316Z3J8"/>
<evidence type="ECO:0000256" key="23">
    <source>
        <dbReference type="ARBA" id="ARBA00049057"/>
    </source>
</evidence>
<evidence type="ECO:0000256" key="20">
    <source>
        <dbReference type="ARBA" id="ARBA00032931"/>
    </source>
</evidence>
<dbReference type="Pfam" id="PF02843">
    <property type="entry name" value="GARS_C"/>
    <property type="match status" value="1"/>
</dbReference>
<dbReference type="NCBIfam" id="TIGR00877">
    <property type="entry name" value="purD"/>
    <property type="match status" value="1"/>
</dbReference>
<dbReference type="Gene3D" id="3.40.50.20">
    <property type="match status" value="1"/>
</dbReference>
<dbReference type="GO" id="GO:0046084">
    <property type="term" value="P:adenine biosynthetic process"/>
    <property type="evidence" value="ECO:0007669"/>
    <property type="project" value="TreeGrafter"/>
</dbReference>
<dbReference type="Pfam" id="PF02769">
    <property type="entry name" value="AIRS_C"/>
    <property type="match status" value="1"/>
</dbReference>
<evidence type="ECO:0000256" key="15">
    <source>
        <dbReference type="ARBA" id="ARBA00023211"/>
    </source>
</evidence>
<dbReference type="EMBL" id="KZ819304">
    <property type="protein sequence ID" value="PWN95482.1"/>
    <property type="molecule type" value="Genomic_DNA"/>
</dbReference>
<dbReference type="EC" id="6.3.3.1" evidence="6"/>
<dbReference type="FunFam" id="3.30.470.20:FF:000018">
    <property type="entry name" value="Trifunctional purine biosynthetic protein adenosine-3"/>
    <property type="match status" value="1"/>
</dbReference>
<comment type="pathway">
    <text evidence="3">Purine metabolism; IMP biosynthesis via de novo pathway; N(1)-(5-phospho-D-ribosyl)glycinamide from 5-phospho-alpha-D-ribose 1-diphosphate: step 2/2.</text>
</comment>
<dbReference type="SUPFAM" id="SSF56042">
    <property type="entry name" value="PurM C-terminal domain-like"/>
    <property type="match status" value="1"/>
</dbReference>
<dbReference type="SMART" id="SM01210">
    <property type="entry name" value="GARS_C"/>
    <property type="match status" value="1"/>
</dbReference>
<dbReference type="InterPro" id="IPR020559">
    <property type="entry name" value="PRibGlycinamide_synth_CS"/>
</dbReference>
<keyword evidence="16" id="KW-0511">Multifunctional enzyme</keyword>
<dbReference type="Pfam" id="PF00586">
    <property type="entry name" value="AIRS"/>
    <property type="match status" value="1"/>
</dbReference>
<protein>
    <recommendedName>
        <fullName evidence="8">Phosphoribosylformylglycinamidine cyclo-ligase</fullName>
        <ecNumber evidence="6">6.3.3.1</ecNumber>
        <ecNumber evidence="7">6.3.4.13</ecNumber>
    </recommendedName>
    <alternativeName>
        <fullName evidence="20">AIR synthase</fullName>
    </alternativeName>
    <alternativeName>
        <fullName evidence="21">AIRS</fullName>
    </alternativeName>
    <alternativeName>
        <fullName evidence="19">Phosphoribosyl-aminoimidazole synthetase</fullName>
    </alternativeName>
</protein>
<comment type="function">
    <text evidence="17">Catalyzes the second and fifth step in the 'de novo' purine biosynthesis pathway; contains phosphoribosylamine--glycine ligase (GARS) and phosphoribosylformylglycinamidine cyclo-ligase (AIRS) activities.</text>
</comment>
<dbReference type="InterPro" id="IPR020561">
    <property type="entry name" value="PRibGlycinamid_synth_ATP-grasp"/>
</dbReference>
<dbReference type="GO" id="GO:0046872">
    <property type="term" value="F:metal ion binding"/>
    <property type="evidence" value="ECO:0007669"/>
    <property type="project" value="UniProtKB-KW"/>
</dbReference>
<keyword evidence="10 26" id="KW-0436">Ligase</keyword>
<evidence type="ECO:0000256" key="5">
    <source>
        <dbReference type="ARBA" id="ARBA00010280"/>
    </source>
</evidence>
<sequence length="812" mass="84029">MALPAPAPLRVLLLGAGGREHALAAHLLASPRVQHVYVAPGNGGTAMPPRASNVDVPATPADGFAAIVQWAVQQQINLCIPGPEQPLVDGVEAAFRAVGIPVFGPSPIAAQMEGSKTLAKAFMARHNIPTAAFAAFDATQLVDARNFVRSCGGAQRVVLKASGLAAGKGVLLPETEEECEEGLQDILVRKTFGEAGSSLLIEARLSGPELSILTFSDGYSTYSLPCCQDHKRIGEGDTGPNTGGMGAYTPAPEGLVPGMTERIEREIIAPSIAGMRRDGFPFVGLLFTGIMLTEQGPQVLEYNVRFGDPETEAALELIDVSNGVGLAELMLACVERRLDSVVCQTRPGAAVSVVLASGGYPGKYSTGVPITIGELPAGVKVYHAGTKRGPAGELLTAGGRVLVVSAAGETLQDAVKLAYAGVDCISFEGMVVRRDIAHRALKPAQAAASQGGLTYAQAGVDVDAGNALVEAIKPAAKSTRRPGCDASLGGFGGVFDLKACQFKDPVLVSGTDGVGTKLRVAIDAKKHDSVGIDLVAMSVNDLLVQGAAPLYFLDYFACSKLDVPIASAVVAGVAAGCRQSHCGLIGGETAEMPGMYEGDDYDLAGFAVGAVERELLLPRVDAVQAGDVLLGLRSSGVHSNGFSLVRKIVERGAAQLSAPTPFASPKGHATLAEALLEPTRIYVDALSPLLGLADGAAPHASWKGLRALSHITGGGFTDNIPRILPAHLGAVVDVSAWQQPPLFAWLQKVGGVEAKEMCRTFNCGIGMVLVVAKESVEGVLEALAQGGEKDVVTMGTVQEGAGVRYTGFESWS</sequence>
<evidence type="ECO:0000256" key="13">
    <source>
        <dbReference type="ARBA" id="ARBA00022755"/>
    </source>
</evidence>
<dbReference type="FunFam" id="3.30.1330.10:FF:000001">
    <property type="entry name" value="Phosphoribosylformylglycinamidine cyclo-ligase"/>
    <property type="match status" value="1"/>
</dbReference>
<dbReference type="FunFam" id="3.90.600.10:FF:000001">
    <property type="entry name" value="Trifunctional purine biosynthetic protein adenosine-3"/>
    <property type="match status" value="1"/>
</dbReference>
<dbReference type="Gene3D" id="3.30.1490.20">
    <property type="entry name" value="ATP-grasp fold, A domain"/>
    <property type="match status" value="1"/>
</dbReference>
<dbReference type="InterPro" id="IPR036921">
    <property type="entry name" value="PurM-like_N_sf"/>
</dbReference>
<dbReference type="InterPro" id="IPR016188">
    <property type="entry name" value="PurM-like_N"/>
</dbReference>
<dbReference type="HAMAP" id="MF_00138">
    <property type="entry name" value="GARS"/>
    <property type="match status" value="1"/>
</dbReference>
<dbReference type="GO" id="GO:0005524">
    <property type="term" value="F:ATP binding"/>
    <property type="evidence" value="ECO:0007669"/>
    <property type="project" value="UniProtKB-UniRule"/>
</dbReference>
<accession>A0A316Z3J8</accession>
<evidence type="ECO:0000256" key="3">
    <source>
        <dbReference type="ARBA" id="ARBA00005174"/>
    </source>
</evidence>
<dbReference type="InterPro" id="IPR004733">
    <property type="entry name" value="PurM_cligase"/>
</dbReference>
<evidence type="ECO:0000256" key="16">
    <source>
        <dbReference type="ARBA" id="ARBA00023268"/>
    </source>
</evidence>
<keyword evidence="11" id="KW-0479">Metal-binding</keyword>
<dbReference type="PANTHER" id="PTHR10520">
    <property type="entry name" value="TRIFUNCTIONAL PURINE BIOSYNTHETIC PROTEIN ADENOSINE-3-RELATED"/>
    <property type="match status" value="1"/>
</dbReference>
<evidence type="ECO:0000256" key="17">
    <source>
        <dbReference type="ARBA" id="ARBA00029388"/>
    </source>
</evidence>
<dbReference type="SUPFAM" id="SSF55326">
    <property type="entry name" value="PurM N-terminal domain-like"/>
    <property type="match status" value="1"/>
</dbReference>
<dbReference type="UniPathway" id="UPA00074">
    <property type="reaction ID" value="UER00125"/>
</dbReference>
<dbReference type="NCBIfam" id="TIGR00878">
    <property type="entry name" value="purM"/>
    <property type="match status" value="1"/>
</dbReference>
<dbReference type="SUPFAM" id="SSF52440">
    <property type="entry name" value="PreATP-grasp domain"/>
    <property type="match status" value="1"/>
</dbReference>
<dbReference type="SUPFAM" id="SSF56059">
    <property type="entry name" value="Glutathione synthetase ATP-binding domain-like"/>
    <property type="match status" value="1"/>
</dbReference>
<dbReference type="Pfam" id="PF01071">
    <property type="entry name" value="GARS_A"/>
    <property type="match status" value="1"/>
</dbReference>
<dbReference type="Proteomes" id="UP000245946">
    <property type="component" value="Unassembled WGS sequence"/>
</dbReference>
<evidence type="ECO:0000259" key="25">
    <source>
        <dbReference type="PROSITE" id="PS50975"/>
    </source>
</evidence>
<keyword evidence="14 24" id="KW-0067">ATP-binding</keyword>
<keyword evidence="27" id="KW-1185">Reference proteome</keyword>
<comment type="similarity">
    <text evidence="5">Belongs to the AIR synthase family.</text>
</comment>
<evidence type="ECO:0000256" key="22">
    <source>
        <dbReference type="ARBA" id="ARBA00047843"/>
    </source>
</evidence>
<dbReference type="Gene3D" id="3.90.650.10">
    <property type="entry name" value="PurM-like C-terminal domain"/>
    <property type="match status" value="1"/>
</dbReference>
<dbReference type="Gene3D" id="3.30.1330.10">
    <property type="entry name" value="PurM-like, N-terminal domain"/>
    <property type="match status" value="1"/>
</dbReference>
<dbReference type="RefSeq" id="XP_025595761.1">
    <property type="nucleotide sequence ID" value="XM_025740686.1"/>
</dbReference>
<evidence type="ECO:0000256" key="18">
    <source>
        <dbReference type="ARBA" id="ARBA00029444"/>
    </source>
</evidence>
<dbReference type="InterPro" id="IPR010918">
    <property type="entry name" value="PurM-like_C_dom"/>
</dbReference>
<dbReference type="AlphaFoldDB" id="A0A316Z3J8"/>
<evidence type="ECO:0000256" key="10">
    <source>
        <dbReference type="ARBA" id="ARBA00022598"/>
    </source>
</evidence>
<dbReference type="InterPro" id="IPR016185">
    <property type="entry name" value="PreATP-grasp_dom_sf"/>
</dbReference>
<dbReference type="InterPro" id="IPR011761">
    <property type="entry name" value="ATP-grasp"/>
</dbReference>
<comment type="similarity">
    <text evidence="4">In the N-terminal section; belongs to the GARS family.</text>
</comment>
<dbReference type="HAMAP" id="MF_00741">
    <property type="entry name" value="AIRS"/>
    <property type="match status" value="1"/>
</dbReference>
<dbReference type="GO" id="GO:0005829">
    <property type="term" value="C:cytosol"/>
    <property type="evidence" value="ECO:0007669"/>
    <property type="project" value="TreeGrafter"/>
</dbReference>
<dbReference type="InterPro" id="IPR011054">
    <property type="entry name" value="Rudment_hybrid_motif"/>
</dbReference>
<evidence type="ECO:0000256" key="11">
    <source>
        <dbReference type="ARBA" id="ARBA00022723"/>
    </source>
</evidence>
<dbReference type="InterPro" id="IPR000115">
    <property type="entry name" value="PRibGlycinamide_synth"/>
</dbReference>
<evidence type="ECO:0000256" key="24">
    <source>
        <dbReference type="PROSITE-ProRule" id="PRU00409"/>
    </source>
</evidence>
<dbReference type="SMART" id="SM01209">
    <property type="entry name" value="GARS_A"/>
    <property type="match status" value="1"/>
</dbReference>
<evidence type="ECO:0000256" key="19">
    <source>
        <dbReference type="ARBA" id="ARBA00031908"/>
    </source>
</evidence>
<dbReference type="SUPFAM" id="SSF51246">
    <property type="entry name" value="Rudiment single hybrid motif"/>
    <property type="match status" value="1"/>
</dbReference>
<keyword evidence="9" id="KW-0963">Cytoplasm</keyword>
<dbReference type="PANTHER" id="PTHR10520:SF12">
    <property type="entry name" value="TRIFUNCTIONAL PURINE BIOSYNTHETIC PROTEIN ADENOSINE-3"/>
    <property type="match status" value="1"/>
</dbReference>
<proteinExistence type="inferred from homology"/>
<gene>
    <name evidence="26" type="ORF">FA09DRAFT_312167</name>
</gene>
<dbReference type="Gene3D" id="3.30.470.20">
    <property type="entry name" value="ATP-grasp fold, B domain"/>
    <property type="match status" value="1"/>
</dbReference>
<dbReference type="GO" id="GO:0006189">
    <property type="term" value="P:'de novo' IMP biosynthetic process"/>
    <property type="evidence" value="ECO:0007669"/>
    <property type="project" value="UniProtKB-UniPathway"/>
</dbReference>
<dbReference type="GO" id="GO:0004641">
    <property type="term" value="F:phosphoribosylformylglycinamidine cyclo-ligase activity"/>
    <property type="evidence" value="ECO:0007669"/>
    <property type="project" value="UniProtKB-EC"/>
</dbReference>
<evidence type="ECO:0000256" key="8">
    <source>
        <dbReference type="ARBA" id="ARBA00020367"/>
    </source>
</evidence>
<comment type="catalytic activity">
    <reaction evidence="23">
        <text>2-formamido-N(1)-(5-O-phospho-beta-D-ribosyl)acetamidine + ATP = 5-amino-1-(5-phospho-beta-D-ribosyl)imidazole + ADP + phosphate + H(+)</text>
        <dbReference type="Rhea" id="RHEA:23032"/>
        <dbReference type="ChEBI" id="CHEBI:15378"/>
        <dbReference type="ChEBI" id="CHEBI:30616"/>
        <dbReference type="ChEBI" id="CHEBI:43474"/>
        <dbReference type="ChEBI" id="CHEBI:137981"/>
        <dbReference type="ChEBI" id="CHEBI:147287"/>
        <dbReference type="ChEBI" id="CHEBI:456216"/>
        <dbReference type="EC" id="6.3.3.1"/>
    </reaction>
</comment>
<feature type="non-terminal residue" evidence="26">
    <location>
        <position position="812"/>
    </location>
</feature>
<reference evidence="26 27" key="1">
    <citation type="journal article" date="2018" name="Mol. Biol. Evol.">
        <title>Broad Genomic Sampling Reveals a Smut Pathogenic Ancestry of the Fungal Clade Ustilaginomycotina.</title>
        <authorList>
            <person name="Kijpornyongpan T."/>
            <person name="Mondo S.J."/>
            <person name="Barry K."/>
            <person name="Sandor L."/>
            <person name="Lee J."/>
            <person name="Lipzen A."/>
            <person name="Pangilinan J."/>
            <person name="LaButti K."/>
            <person name="Hainaut M."/>
            <person name="Henrissat B."/>
            <person name="Grigoriev I.V."/>
            <person name="Spatafora J.W."/>
            <person name="Aime M.C."/>
        </authorList>
    </citation>
    <scope>NUCLEOTIDE SEQUENCE [LARGE SCALE GENOMIC DNA]</scope>
    <source>
        <strain evidence="26 27">MCA 4186</strain>
    </source>
</reference>
<evidence type="ECO:0000256" key="14">
    <source>
        <dbReference type="ARBA" id="ARBA00022840"/>
    </source>
</evidence>
<evidence type="ECO:0000256" key="6">
    <source>
        <dbReference type="ARBA" id="ARBA00013047"/>
    </source>
</evidence>